<comment type="caution">
    <text evidence="2">The sequence shown here is derived from an EMBL/GenBank/DDBJ whole genome shotgun (WGS) entry which is preliminary data.</text>
</comment>
<evidence type="ECO:0000313" key="2">
    <source>
        <dbReference type="EMBL" id="NOU80454.1"/>
    </source>
</evidence>
<organism evidence="2 3">
    <name type="scientific">Paenibacillus phytohabitans</name>
    <dbReference type="NCBI Taxonomy" id="2654978"/>
    <lineage>
        <taxon>Bacteria</taxon>
        <taxon>Bacillati</taxon>
        <taxon>Bacillota</taxon>
        <taxon>Bacilli</taxon>
        <taxon>Bacillales</taxon>
        <taxon>Paenibacillaceae</taxon>
        <taxon>Paenibacillus</taxon>
    </lineage>
</organism>
<protein>
    <submittedName>
        <fullName evidence="2">Uncharacterized protein</fullName>
    </submittedName>
</protein>
<reference evidence="2 3" key="1">
    <citation type="submission" date="2019-10" db="EMBL/GenBank/DDBJ databases">
        <title>Description of Paenibacillus terricola sp. nov.</title>
        <authorList>
            <person name="Carlier A."/>
            <person name="Qi S."/>
        </authorList>
    </citation>
    <scope>NUCLEOTIDE SEQUENCE [LARGE SCALE GENOMIC DNA]</scope>
    <source>
        <strain evidence="2 3">LMG 31459</strain>
    </source>
</reference>
<gene>
    <name evidence="2" type="ORF">GC101_16420</name>
</gene>
<keyword evidence="1" id="KW-1133">Transmembrane helix</keyword>
<keyword evidence="3" id="KW-1185">Reference proteome</keyword>
<dbReference type="RefSeq" id="WP_042138904.1">
    <property type="nucleotide sequence ID" value="NZ_WHOB01000047.1"/>
</dbReference>
<keyword evidence="1" id="KW-0472">Membrane</keyword>
<evidence type="ECO:0000313" key="3">
    <source>
        <dbReference type="Proteomes" id="UP000596857"/>
    </source>
</evidence>
<feature type="transmembrane region" description="Helical" evidence="1">
    <location>
        <begin position="7"/>
        <end position="26"/>
    </location>
</feature>
<evidence type="ECO:0000256" key="1">
    <source>
        <dbReference type="SAM" id="Phobius"/>
    </source>
</evidence>
<dbReference type="Proteomes" id="UP000596857">
    <property type="component" value="Unassembled WGS sequence"/>
</dbReference>
<keyword evidence="1" id="KW-0812">Transmembrane</keyword>
<proteinExistence type="predicted"/>
<sequence>MKNTKKIIIGFISLIIVLAVFYGGYFKNNKEIEFFHDKFGIPLPKESKLIYSYKSYGALGDGYRLYIYQVTSKSMNDIVKKGHANHWSELPLPSDFTASFSKKIRAITDETTSKLITLDAARGYYMIRNNQTNASITGTNVFNSSFDNVMIGIMNLDNNRIYLLSYNM</sequence>
<dbReference type="EMBL" id="WHOB01000047">
    <property type="protein sequence ID" value="NOU80454.1"/>
    <property type="molecule type" value="Genomic_DNA"/>
</dbReference>
<name>A0ABX1YJA4_9BACL</name>
<accession>A0ABX1YJA4</accession>